<keyword evidence="2" id="KW-1185">Reference proteome</keyword>
<reference evidence="1" key="1">
    <citation type="submission" date="2021-06" db="EMBL/GenBank/DDBJ databases">
        <authorList>
            <person name="Kallberg Y."/>
            <person name="Tangrot J."/>
            <person name="Rosling A."/>
        </authorList>
    </citation>
    <scope>NUCLEOTIDE SEQUENCE</scope>
    <source>
        <strain evidence="1">MA461A</strain>
    </source>
</reference>
<evidence type="ECO:0000313" key="2">
    <source>
        <dbReference type="Proteomes" id="UP000789920"/>
    </source>
</evidence>
<accession>A0ACA9KRX9</accession>
<dbReference type="Proteomes" id="UP000789920">
    <property type="component" value="Unassembled WGS sequence"/>
</dbReference>
<name>A0ACA9KRX9_9GLOM</name>
<sequence length="51" mass="5656">MLEILQEGYYKLGCAKCKAVCHCKENCLSKRSACGKNNLKCSSRCHGSNIM</sequence>
<organism evidence="1 2">
    <name type="scientific">Racocetra persica</name>
    <dbReference type="NCBI Taxonomy" id="160502"/>
    <lineage>
        <taxon>Eukaryota</taxon>
        <taxon>Fungi</taxon>
        <taxon>Fungi incertae sedis</taxon>
        <taxon>Mucoromycota</taxon>
        <taxon>Glomeromycotina</taxon>
        <taxon>Glomeromycetes</taxon>
        <taxon>Diversisporales</taxon>
        <taxon>Gigasporaceae</taxon>
        <taxon>Racocetra</taxon>
    </lineage>
</organism>
<gene>
    <name evidence="1" type="ORF">RPERSI_LOCUS1265</name>
</gene>
<protein>
    <submittedName>
        <fullName evidence="1">12619_t:CDS:1</fullName>
    </submittedName>
</protein>
<evidence type="ECO:0000313" key="1">
    <source>
        <dbReference type="EMBL" id="CAG8488097.1"/>
    </source>
</evidence>
<comment type="caution">
    <text evidence="1">The sequence shown here is derived from an EMBL/GenBank/DDBJ whole genome shotgun (WGS) entry which is preliminary data.</text>
</comment>
<dbReference type="EMBL" id="CAJVQC010001129">
    <property type="protein sequence ID" value="CAG8488097.1"/>
    <property type="molecule type" value="Genomic_DNA"/>
</dbReference>
<feature type="non-terminal residue" evidence="1">
    <location>
        <position position="51"/>
    </location>
</feature>
<proteinExistence type="predicted"/>